<gene>
    <name evidence="10" type="ORF">E6C60_3964</name>
</gene>
<feature type="transmembrane region" description="Helical" evidence="9">
    <location>
        <begin position="326"/>
        <end position="357"/>
    </location>
</feature>
<feature type="transmembrane region" description="Helical" evidence="9">
    <location>
        <begin position="95"/>
        <end position="114"/>
    </location>
</feature>
<comment type="similarity">
    <text evidence="2 8">Belongs to the nucleobase:cation symporter-2 (NCS2) (TC 2.A.40) family. Azg-like subfamily.</text>
</comment>
<dbReference type="PANTHER" id="PTHR43337">
    <property type="entry name" value="XANTHINE/URACIL PERMEASE C887.17-RELATED"/>
    <property type="match status" value="1"/>
</dbReference>
<evidence type="ECO:0000313" key="11">
    <source>
        <dbReference type="Proteomes" id="UP000300879"/>
    </source>
</evidence>
<proteinExistence type="inferred from homology"/>
<comment type="subcellular location">
    <subcellularLocation>
        <location evidence="1 8">Cell membrane</location>
        <topology evidence="1 8">Multi-pass membrane protein</topology>
    </subcellularLocation>
</comment>
<dbReference type="PANTHER" id="PTHR43337:SF1">
    <property type="entry name" value="XANTHINE_URACIL PERMEASE C887.17-RELATED"/>
    <property type="match status" value="1"/>
</dbReference>
<keyword evidence="5 8" id="KW-0812">Transmembrane</keyword>
<dbReference type="OrthoDB" id="9808458at2"/>
<feature type="transmembrane region" description="Helical" evidence="9">
    <location>
        <begin position="51"/>
        <end position="75"/>
    </location>
</feature>
<evidence type="ECO:0000313" key="10">
    <source>
        <dbReference type="EMBL" id="QCT04669.1"/>
    </source>
</evidence>
<dbReference type="InterPro" id="IPR006043">
    <property type="entry name" value="NCS2"/>
</dbReference>
<keyword evidence="7 8" id="KW-0472">Membrane</keyword>
<dbReference type="GO" id="GO:0005886">
    <property type="term" value="C:plasma membrane"/>
    <property type="evidence" value="ECO:0007669"/>
    <property type="project" value="UniProtKB-SubCell"/>
</dbReference>
<dbReference type="GO" id="GO:0005345">
    <property type="term" value="F:purine nucleobase transmembrane transporter activity"/>
    <property type="evidence" value="ECO:0007669"/>
    <property type="project" value="TreeGrafter"/>
</dbReference>
<dbReference type="Pfam" id="PF00860">
    <property type="entry name" value="Xan_ur_permease"/>
    <property type="match status" value="1"/>
</dbReference>
<feature type="transmembrane region" description="Helical" evidence="9">
    <location>
        <begin position="242"/>
        <end position="267"/>
    </location>
</feature>
<evidence type="ECO:0000256" key="8">
    <source>
        <dbReference type="PIRNR" id="PIRNR005353"/>
    </source>
</evidence>
<organism evidence="10 11">
    <name type="scientific">Paenibacillus algicola</name>
    <dbReference type="NCBI Taxonomy" id="2565926"/>
    <lineage>
        <taxon>Bacteria</taxon>
        <taxon>Bacillati</taxon>
        <taxon>Bacillota</taxon>
        <taxon>Bacilli</taxon>
        <taxon>Bacillales</taxon>
        <taxon>Paenibacillaceae</taxon>
        <taxon>Paenibacillus</taxon>
    </lineage>
</organism>
<evidence type="ECO:0000256" key="2">
    <source>
        <dbReference type="ARBA" id="ARBA00005697"/>
    </source>
</evidence>
<evidence type="ECO:0000256" key="6">
    <source>
        <dbReference type="ARBA" id="ARBA00022989"/>
    </source>
</evidence>
<feature type="transmembrane region" description="Helical" evidence="9">
    <location>
        <begin position="194"/>
        <end position="213"/>
    </location>
</feature>
<evidence type="ECO:0000256" key="7">
    <source>
        <dbReference type="ARBA" id="ARBA00023136"/>
    </source>
</evidence>
<dbReference type="PIRSF" id="PIRSF005353">
    <property type="entry name" value="PbuG"/>
    <property type="match status" value="1"/>
</dbReference>
<evidence type="ECO:0000256" key="9">
    <source>
        <dbReference type="SAM" id="Phobius"/>
    </source>
</evidence>
<evidence type="ECO:0000256" key="3">
    <source>
        <dbReference type="ARBA" id="ARBA00022448"/>
    </source>
</evidence>
<feature type="transmembrane region" description="Helical" evidence="9">
    <location>
        <begin position="418"/>
        <end position="436"/>
    </location>
</feature>
<dbReference type="KEGG" id="palo:E6C60_3964"/>
<feature type="transmembrane region" description="Helical" evidence="9">
    <location>
        <begin position="20"/>
        <end position="39"/>
    </location>
</feature>
<dbReference type="RefSeq" id="WP_138227342.1">
    <property type="nucleotide sequence ID" value="NZ_CP040396.1"/>
</dbReference>
<evidence type="ECO:0000256" key="1">
    <source>
        <dbReference type="ARBA" id="ARBA00004651"/>
    </source>
</evidence>
<evidence type="ECO:0000256" key="5">
    <source>
        <dbReference type="ARBA" id="ARBA00022692"/>
    </source>
</evidence>
<dbReference type="AlphaFoldDB" id="A0A4P8XUZ0"/>
<evidence type="ECO:0000256" key="4">
    <source>
        <dbReference type="ARBA" id="ARBA00022475"/>
    </source>
</evidence>
<feature type="transmembrane region" description="Helical" evidence="9">
    <location>
        <begin position="134"/>
        <end position="155"/>
    </location>
</feature>
<accession>A0A4P8XUZ0</accession>
<keyword evidence="11" id="KW-1185">Reference proteome</keyword>
<sequence length="437" mass="46434">MLNNRFRLKERNTTLKTEMVAGLTVFLTVAYIIIVNPMILKDAGVPFDQSFTATIAAAVIGTMFMAWFANYPVVIAPAMGLNAYFTYSVVGGHDIPYTVGFSAVFVSGIIFLLISMTSLRTRLIHAIPDNLKHAIAAGIGLFIAFIGMRLSGIIADHESNLVTLGDFTEPGVALTLTGIAITIALFALNVQGALFVGMILTGIIAWFTGQLHFDQGLVSLPRLPEGILVFNPVTSVQQVIEYGLYSVVFSFLLVMLFDTTGAMLAILKQAGLLREGRLEKAGSAFAADSVGTMVGSMLGTSPTAATVESAAGVGAGGKTGITGLTVAALFGVAAFFSPLIGSLSGVAAITAPSLIIVGCMMIRSVSDIEWNDFEEAFPAFLVIISMPLTSSIANGIALGFISYPVMKIAKRKFRDVHPFVYVFAVLFLVQLIFFAHN</sequence>
<dbReference type="EMBL" id="CP040396">
    <property type="protein sequence ID" value="QCT04669.1"/>
    <property type="molecule type" value="Genomic_DNA"/>
</dbReference>
<protein>
    <submittedName>
        <fullName evidence="10">Xanthine/uracil/vitamin C permease</fullName>
    </submittedName>
</protein>
<dbReference type="InterPro" id="IPR026033">
    <property type="entry name" value="Azg-like_bact_archaea"/>
</dbReference>
<keyword evidence="3 8" id="KW-0813">Transport</keyword>
<dbReference type="Proteomes" id="UP000300879">
    <property type="component" value="Chromosome"/>
</dbReference>
<keyword evidence="6 8" id="KW-1133">Transmembrane helix</keyword>
<keyword evidence="4 8" id="KW-1003">Cell membrane</keyword>
<dbReference type="InterPro" id="IPR045018">
    <property type="entry name" value="Azg-like"/>
</dbReference>
<feature type="transmembrane region" description="Helical" evidence="9">
    <location>
        <begin position="377"/>
        <end position="406"/>
    </location>
</feature>
<name>A0A4P8XUZ0_9BACL</name>
<reference evidence="10 11" key="1">
    <citation type="submission" date="2019-05" db="EMBL/GenBank/DDBJ databases">
        <authorList>
            <person name="Chen C."/>
        </authorList>
    </citation>
    <scope>NUCLEOTIDE SEQUENCE [LARGE SCALE GENOMIC DNA]</scope>
    <source>
        <strain evidence="10 11">HB172198</strain>
    </source>
</reference>